<evidence type="ECO:0000313" key="9">
    <source>
        <dbReference type="EMBL" id="ABV33832.1"/>
    </source>
</evidence>
<keyword evidence="3" id="KW-0813">Transport</keyword>
<dbReference type="EMBL" id="CP000812">
    <property type="protein sequence ID" value="ABV33832.1"/>
    <property type="molecule type" value="Genomic_DNA"/>
</dbReference>
<dbReference type="Proteomes" id="UP000002016">
    <property type="component" value="Chromosome"/>
</dbReference>
<protein>
    <submittedName>
        <fullName evidence="9">Transport system permease protein</fullName>
    </submittedName>
</protein>
<dbReference type="CDD" id="cd06550">
    <property type="entry name" value="TM_ABC_iron-siderophores_like"/>
    <property type="match status" value="1"/>
</dbReference>
<evidence type="ECO:0000256" key="1">
    <source>
        <dbReference type="ARBA" id="ARBA00004651"/>
    </source>
</evidence>
<dbReference type="GO" id="GO:0033214">
    <property type="term" value="P:siderophore-iron import into cell"/>
    <property type="evidence" value="ECO:0007669"/>
    <property type="project" value="TreeGrafter"/>
</dbReference>
<reference evidence="9 10" key="2">
    <citation type="journal article" date="2009" name="Proc. Natl. Acad. Sci. U.S.A.">
        <title>On the chimeric nature, thermophilic origin, and phylogenetic placement of the Thermotogales.</title>
        <authorList>
            <person name="Zhaxybayeva O."/>
            <person name="Swithers K.S."/>
            <person name="Lapierre P."/>
            <person name="Fournier G.P."/>
            <person name="Bickhart D.M."/>
            <person name="DeBoy R.T."/>
            <person name="Nelson K.E."/>
            <person name="Nesbo C.L."/>
            <person name="Doolittle W.F."/>
            <person name="Gogarten J.P."/>
            <person name="Noll K.M."/>
        </authorList>
    </citation>
    <scope>NUCLEOTIDE SEQUENCE [LARGE SCALE GENOMIC DNA]</scope>
    <source>
        <strain evidence="10">ATCC BAA-301 / DSM 14385 / NBRC 107922 / TMO</strain>
    </source>
</reference>
<sequence precursor="true">MKIFKIFSAIILLLFVAIVSTMFGGVHIPFRETIKSFFTADSEWKQIIWNIRFPRVLLSIVAGAGLAAVGGAFQGLLRNPLVDPYLLGVSSGASFGAVLSIFLADAYSISLIYKTPLISFVFALFAAIMTIVLSRRNGTTPITDLILSGVLISILFSSATVMLLMLVRKNITHAYVWLFGTLSGTGWDDLPVPLMATALFIFLSVGLSEQLNVISLGETQAKISGVNVEFVKFLIYIAGSFTTAAIVSVTGVIGFVGLITPHMTRRIFGSEHKTLIISSALTGGIFLCVCDAFARSIVRPSELPIGVITAFVGAPVMFTILKRSGSNG</sequence>
<feature type="transmembrane region" description="Helical" evidence="8">
    <location>
        <begin position="233"/>
        <end position="259"/>
    </location>
</feature>
<gene>
    <name evidence="9" type="ordered locus">Tlet_1274</name>
</gene>
<feature type="transmembrane region" description="Helical" evidence="8">
    <location>
        <begin position="111"/>
        <end position="133"/>
    </location>
</feature>
<dbReference type="GO" id="GO:0005886">
    <property type="term" value="C:plasma membrane"/>
    <property type="evidence" value="ECO:0007669"/>
    <property type="project" value="UniProtKB-SubCell"/>
</dbReference>
<dbReference type="RefSeq" id="WP_012003308.1">
    <property type="nucleotide sequence ID" value="NC_009828.1"/>
</dbReference>
<keyword evidence="6 8" id="KW-1133">Transmembrane helix</keyword>
<feature type="transmembrane region" description="Helical" evidence="8">
    <location>
        <begin position="303"/>
        <end position="321"/>
    </location>
</feature>
<dbReference type="PANTHER" id="PTHR30472">
    <property type="entry name" value="FERRIC ENTEROBACTIN TRANSPORT SYSTEM PERMEASE PROTEIN"/>
    <property type="match status" value="1"/>
</dbReference>
<feature type="transmembrane region" description="Helical" evidence="8">
    <location>
        <begin position="6"/>
        <end position="30"/>
    </location>
</feature>
<feature type="transmembrane region" description="Helical" evidence="8">
    <location>
        <begin position="275"/>
        <end position="297"/>
    </location>
</feature>
<evidence type="ECO:0000256" key="4">
    <source>
        <dbReference type="ARBA" id="ARBA00022475"/>
    </source>
</evidence>
<feature type="transmembrane region" description="Helical" evidence="8">
    <location>
        <begin position="85"/>
        <end position="104"/>
    </location>
</feature>
<keyword evidence="4" id="KW-1003">Cell membrane</keyword>
<feature type="transmembrane region" description="Helical" evidence="8">
    <location>
        <begin position="51"/>
        <end position="73"/>
    </location>
</feature>
<dbReference type="Pfam" id="PF01032">
    <property type="entry name" value="FecCD"/>
    <property type="match status" value="1"/>
</dbReference>
<evidence type="ECO:0000256" key="2">
    <source>
        <dbReference type="ARBA" id="ARBA00007935"/>
    </source>
</evidence>
<comment type="subcellular location">
    <subcellularLocation>
        <location evidence="1">Cell membrane</location>
        <topology evidence="1">Multi-pass membrane protein</topology>
    </subcellularLocation>
</comment>
<evidence type="ECO:0000313" key="10">
    <source>
        <dbReference type="Proteomes" id="UP000002016"/>
    </source>
</evidence>
<accession>A8F6P8</accession>
<comment type="similarity">
    <text evidence="2">Belongs to the binding-protein-dependent transport system permease family. FecCD subfamily.</text>
</comment>
<reference evidence="9 10" key="1">
    <citation type="submission" date="2007-08" db="EMBL/GenBank/DDBJ databases">
        <title>Complete sequence of Thermotoga lettingae TMO.</title>
        <authorList>
            <consortium name="US DOE Joint Genome Institute"/>
            <person name="Copeland A."/>
            <person name="Lucas S."/>
            <person name="Lapidus A."/>
            <person name="Barry K."/>
            <person name="Glavina del Rio T."/>
            <person name="Dalin E."/>
            <person name="Tice H."/>
            <person name="Pitluck S."/>
            <person name="Foster B."/>
            <person name="Bruce D."/>
            <person name="Schmutz J."/>
            <person name="Larimer F."/>
            <person name="Land M."/>
            <person name="Hauser L."/>
            <person name="Kyrpides N."/>
            <person name="Mikhailova N."/>
            <person name="Nelson K."/>
            <person name="Gogarten J.P."/>
            <person name="Noll K."/>
            <person name="Richardson P."/>
        </authorList>
    </citation>
    <scope>NUCLEOTIDE SEQUENCE [LARGE SCALE GENOMIC DNA]</scope>
    <source>
        <strain evidence="10">ATCC BAA-301 / DSM 14385 / NBRC 107922 / TMO</strain>
    </source>
</reference>
<proteinExistence type="inferred from homology"/>
<evidence type="ECO:0000256" key="7">
    <source>
        <dbReference type="ARBA" id="ARBA00023136"/>
    </source>
</evidence>
<dbReference type="FunFam" id="1.10.3470.10:FF:000001">
    <property type="entry name" value="Vitamin B12 ABC transporter permease BtuC"/>
    <property type="match status" value="1"/>
</dbReference>
<dbReference type="GO" id="GO:0022857">
    <property type="term" value="F:transmembrane transporter activity"/>
    <property type="evidence" value="ECO:0007669"/>
    <property type="project" value="InterPro"/>
</dbReference>
<evidence type="ECO:0000256" key="6">
    <source>
        <dbReference type="ARBA" id="ARBA00022989"/>
    </source>
</evidence>
<dbReference type="PANTHER" id="PTHR30472:SF25">
    <property type="entry name" value="ABC TRANSPORTER PERMEASE PROTEIN MJ0876-RELATED"/>
    <property type="match status" value="1"/>
</dbReference>
<dbReference type="InterPro" id="IPR037294">
    <property type="entry name" value="ABC_BtuC-like"/>
</dbReference>
<dbReference type="STRING" id="416591.Tlet_1274"/>
<organism evidence="9 10">
    <name type="scientific">Pseudothermotoga lettingae (strain ATCC BAA-301 / DSM 14385 / NBRC 107922 / TMO)</name>
    <name type="common">Thermotoga lettingae</name>
    <dbReference type="NCBI Taxonomy" id="416591"/>
    <lineage>
        <taxon>Bacteria</taxon>
        <taxon>Thermotogati</taxon>
        <taxon>Thermotogota</taxon>
        <taxon>Thermotogae</taxon>
        <taxon>Thermotogales</taxon>
        <taxon>Thermotogaceae</taxon>
        <taxon>Pseudothermotoga</taxon>
    </lineage>
</organism>
<dbReference type="HOGENOM" id="CLU_013016_0_1_0"/>
<name>A8F6P8_PSELT</name>
<evidence type="ECO:0000256" key="8">
    <source>
        <dbReference type="SAM" id="Phobius"/>
    </source>
</evidence>
<keyword evidence="10" id="KW-1185">Reference proteome</keyword>
<dbReference type="Gene3D" id="1.10.3470.10">
    <property type="entry name" value="ABC transporter involved in vitamin B12 uptake, BtuC"/>
    <property type="match status" value="1"/>
</dbReference>
<feature type="transmembrane region" description="Helical" evidence="8">
    <location>
        <begin position="145"/>
        <end position="167"/>
    </location>
</feature>
<dbReference type="SUPFAM" id="SSF81345">
    <property type="entry name" value="ABC transporter involved in vitamin B12 uptake, BtuC"/>
    <property type="match status" value="1"/>
</dbReference>
<dbReference type="eggNOG" id="COG0609">
    <property type="taxonomic scope" value="Bacteria"/>
</dbReference>
<dbReference type="InterPro" id="IPR000522">
    <property type="entry name" value="ABC_transptr_permease_BtuC"/>
</dbReference>
<dbReference type="AlphaFoldDB" id="A8F6P8"/>
<evidence type="ECO:0000256" key="5">
    <source>
        <dbReference type="ARBA" id="ARBA00022692"/>
    </source>
</evidence>
<keyword evidence="5 8" id="KW-0812">Transmembrane</keyword>
<keyword evidence="7 8" id="KW-0472">Membrane</keyword>
<evidence type="ECO:0000256" key="3">
    <source>
        <dbReference type="ARBA" id="ARBA00022448"/>
    </source>
</evidence>
<dbReference type="KEGG" id="tle:Tlet_1274"/>